<gene>
    <name evidence="1" type="ORF">KDJLAEDB_00003</name>
</gene>
<evidence type="ECO:0000313" key="1">
    <source>
        <dbReference type="EMBL" id="QNO55998.1"/>
    </source>
</evidence>
<protein>
    <submittedName>
        <fullName evidence="1">Uncharacterized protein</fullName>
    </submittedName>
</protein>
<organism evidence="1">
    <name type="scientific">Candidatus Methanophaga sp. ANME-1 ERB7</name>
    <dbReference type="NCBI Taxonomy" id="2759913"/>
    <lineage>
        <taxon>Archaea</taxon>
        <taxon>Methanobacteriati</taxon>
        <taxon>Methanobacteriota</taxon>
        <taxon>Stenosarchaea group</taxon>
        <taxon>Methanomicrobia</taxon>
        <taxon>Candidatus Methanophagales</taxon>
        <taxon>Candidatus Methanophagaceae</taxon>
        <taxon>Candidatus Methanophaga</taxon>
    </lineage>
</organism>
<dbReference type="AlphaFoldDB" id="A0A7G9Z6W4"/>
<reference evidence="1" key="1">
    <citation type="submission" date="2020-06" db="EMBL/GenBank/DDBJ databases">
        <title>Unique genomic features of the anaerobic methanotrophic archaea.</title>
        <authorList>
            <person name="Chadwick G.L."/>
            <person name="Skennerton C.T."/>
            <person name="Laso-Perez R."/>
            <person name="Leu A.O."/>
            <person name="Speth D.R."/>
            <person name="Yu H."/>
            <person name="Morgan-Lang C."/>
            <person name="Hatzenpichler R."/>
            <person name="Goudeau D."/>
            <person name="Malmstrom R."/>
            <person name="Brazelton W.J."/>
            <person name="Woyke T."/>
            <person name="Hallam S.J."/>
            <person name="Tyson G.W."/>
            <person name="Wegener G."/>
            <person name="Boetius A."/>
            <person name="Orphan V."/>
        </authorList>
    </citation>
    <scope>NUCLEOTIDE SEQUENCE</scope>
</reference>
<dbReference type="EMBL" id="MT631639">
    <property type="protein sequence ID" value="QNO55998.1"/>
    <property type="molecule type" value="Genomic_DNA"/>
</dbReference>
<accession>A0A7G9Z6W4</accession>
<name>A0A7G9Z6W4_9EURY</name>
<proteinExistence type="predicted"/>
<sequence length="71" mass="8277">MGKTVIFEEKYGVNINDFSTTEGIDKFIEKQKGRKLEIVKIDDHGIVPSRGNVFKIRKYDIDRMFEEAIKP</sequence>